<dbReference type="InterPro" id="IPR007049">
    <property type="entry name" value="Carb-sel_porin_OprB"/>
</dbReference>
<evidence type="ECO:0000259" key="8">
    <source>
        <dbReference type="Pfam" id="PF13505"/>
    </source>
</evidence>
<dbReference type="PANTHER" id="PTHR34001">
    <property type="entry name" value="BLL7405 PROTEIN"/>
    <property type="match status" value="1"/>
</dbReference>
<protein>
    <submittedName>
        <fullName evidence="9">Carbohydrate porin</fullName>
    </submittedName>
</protein>
<keyword evidence="4" id="KW-0472">Membrane</keyword>
<comment type="subcellular location">
    <subcellularLocation>
        <location evidence="1">Cell outer membrane</location>
    </subcellularLocation>
</comment>
<evidence type="ECO:0000256" key="4">
    <source>
        <dbReference type="ARBA" id="ARBA00023136"/>
    </source>
</evidence>
<organism evidence="9 10">
    <name type="scientific">Bradyrhizobium denitrificans</name>
    <dbReference type="NCBI Taxonomy" id="2734912"/>
    <lineage>
        <taxon>Bacteria</taxon>
        <taxon>Pseudomonadati</taxon>
        <taxon>Pseudomonadota</taxon>
        <taxon>Alphaproteobacteria</taxon>
        <taxon>Hyphomicrobiales</taxon>
        <taxon>Nitrobacteraceae</taxon>
        <taxon>Bradyrhizobium</taxon>
    </lineage>
</organism>
<evidence type="ECO:0000313" key="10">
    <source>
        <dbReference type="Proteomes" id="UP001314635"/>
    </source>
</evidence>
<sequence length="709" mass="76584">MTSETTAGPDKRATSVWRRTQLVVGIGLTAVFSFGGPVHAADLAVRAQSPYTSTVYDWTGWYIGAHAGALRGSSSWTATPLGPGGPPVSGSFGLPLNFDFMAGTGTYVLGLQGGYNYVLPSRVMLGIEGDVSVPNSDVVVPYSVRGGQTVISPAIGQVTYSEAVIHYGSVRGRVGYAFDHFLLYGTGGFAWTYDQLTRSQDASPVTGSFVPAGTLETKLLWRLGWVAGIGVEIPITGNWSAKAEFLETGFGRRGAFFAASIDAFRSDFATQSVRVGLNYKIGDTNPISALITKTPEALETDRFAFHAQSTLLEQYTPPFRSPYVGTNSLNPNQGRETFDATLYAGMKLWDGAEAWVNPEMDQGFGLSSSVGAAGFPSGEAYKVGANYPYVRLHRAFLRQTIDLGGDVQKIDSGFNQFAGSTTSDRLVITLGKIGIPDIFDTNKYAHDPRSDFMNWSIVDTGTFDYAADAWGYALGGTIEWYTGPWTFRGGIFDLSIAPNTTSLDSRFGQFQWIGEIERRYSILGQPGKIAVTGFLTRGGMGSFNDAIQLAAVTGAPADITAVRHYQSRGGISMNLEQQINENVGFFARAGWADGHKEAYEFTDIDRSVAAGFSISGRVWGRNDDVWGIAGVDNGITNVHQAFLNAGGLGILVGDGQLPHAGDERILETYYSFPWFASRITLDYQLIVNPAYNRDRGPASLLGVRLHTQY</sequence>
<dbReference type="InterPro" id="IPR051692">
    <property type="entry name" value="OMP-like"/>
</dbReference>
<dbReference type="Gene3D" id="2.40.160.20">
    <property type="match status" value="1"/>
</dbReference>
<dbReference type="Gene3D" id="2.40.160.180">
    <property type="entry name" value="Carbohydrate-selective porin OprB"/>
    <property type="match status" value="1"/>
</dbReference>
<dbReference type="InterPro" id="IPR027385">
    <property type="entry name" value="Beta-barrel_OMP"/>
</dbReference>
<accession>A0ABS5GI80</accession>
<evidence type="ECO:0000256" key="7">
    <source>
        <dbReference type="RuleBase" id="RU363072"/>
    </source>
</evidence>
<feature type="domain" description="Outer membrane protein beta-barrel" evidence="8">
    <location>
        <begin position="55"/>
        <end position="280"/>
    </location>
</feature>
<comment type="similarity">
    <text evidence="6">Belongs to the Omp25/RopB family.</text>
</comment>
<dbReference type="Proteomes" id="UP001314635">
    <property type="component" value="Unassembled WGS sequence"/>
</dbReference>
<dbReference type="InterPro" id="IPR038673">
    <property type="entry name" value="OprB_sf"/>
</dbReference>
<evidence type="ECO:0000256" key="3">
    <source>
        <dbReference type="ARBA" id="ARBA00022729"/>
    </source>
</evidence>
<dbReference type="EMBL" id="JAFCLK010000046">
    <property type="protein sequence ID" value="MBR1140739.1"/>
    <property type="molecule type" value="Genomic_DNA"/>
</dbReference>
<dbReference type="Pfam" id="PF04966">
    <property type="entry name" value="OprB"/>
    <property type="match status" value="1"/>
</dbReference>
<evidence type="ECO:0000256" key="1">
    <source>
        <dbReference type="ARBA" id="ARBA00004442"/>
    </source>
</evidence>
<comment type="caution">
    <text evidence="9">The sequence shown here is derived from an EMBL/GenBank/DDBJ whole genome shotgun (WGS) entry which is preliminary data.</text>
</comment>
<keyword evidence="10" id="KW-1185">Reference proteome</keyword>
<reference evidence="10" key="1">
    <citation type="journal article" date="2021" name="ISME J.">
        <title>Evolutionary origin and ecological implication of a unique nif island in free-living Bradyrhizobium lineages.</title>
        <authorList>
            <person name="Tao J."/>
        </authorList>
    </citation>
    <scope>NUCLEOTIDE SEQUENCE [LARGE SCALE GENOMIC DNA]</scope>
    <source>
        <strain evidence="10">SZCCT0094</strain>
    </source>
</reference>
<comment type="similarity">
    <text evidence="2 7">Belongs to the OprB family.</text>
</comment>
<name>A0ABS5GI80_9BRAD</name>
<keyword evidence="5" id="KW-0998">Cell outer membrane</keyword>
<dbReference type="SUPFAM" id="SSF56925">
    <property type="entry name" value="OMPA-like"/>
    <property type="match status" value="1"/>
</dbReference>
<evidence type="ECO:0000256" key="5">
    <source>
        <dbReference type="ARBA" id="ARBA00023237"/>
    </source>
</evidence>
<dbReference type="InterPro" id="IPR011250">
    <property type="entry name" value="OMP/PagP_B-barrel"/>
</dbReference>
<evidence type="ECO:0000256" key="6">
    <source>
        <dbReference type="ARBA" id="ARBA00038306"/>
    </source>
</evidence>
<proteinExistence type="inferred from homology"/>
<evidence type="ECO:0000313" key="9">
    <source>
        <dbReference type="EMBL" id="MBR1140739.1"/>
    </source>
</evidence>
<dbReference type="Pfam" id="PF13505">
    <property type="entry name" value="OMP_b-brl"/>
    <property type="match status" value="1"/>
</dbReference>
<keyword evidence="3" id="KW-0732">Signal</keyword>
<dbReference type="PANTHER" id="PTHR34001:SF3">
    <property type="entry name" value="BLL7405 PROTEIN"/>
    <property type="match status" value="1"/>
</dbReference>
<gene>
    <name evidence="9" type="ORF">JQ619_33805</name>
</gene>
<evidence type="ECO:0000256" key="2">
    <source>
        <dbReference type="ARBA" id="ARBA00008769"/>
    </source>
</evidence>